<gene>
    <name evidence="1" type="ORF">NUW58_g9062</name>
</gene>
<sequence length="518" mass="58248">MGSDHQPESLNRKANSITSHFKFTKPLLATSQKAGDASSTVWRLFPLISDGETDTDLGSTSDRGVSVSSQSTYSLASGSSGARASRGRARRDASDVKRVLKTITQVKGGTYKVKKGGPGGKYLVQRTLHHSGYKLLREELKKPENKELLDYVDKGRFRFDYIRRPCKGDKQFVIHMPSSFHEAMAGKLSDRIVWWLRDIANGALCNVDSRKEETMKIANGISSTLATRVKYDEPRDDQMEPDLSFTNEDCIDADLVVEVAWSQSNLKLPYRATRYIEGKQGAIRTVIGINMNDIYRGGCRATFSVWKAQHDGDKWRRTTEVDNKEFLDENGQPVDHCELLISLKDFICVEQTSEFGDFEDVSLKIPSTTLYDFYNFSFRRHIMSEANEGINGVKKKANDTSGKLSDIERIMLEQRTRNTRGRAAMGKTELADVRATILEIEKSIGEMKTTMEDVNEMMGKVGNRMERVEKQRAEANNTVSELETRLANARAEEERVVGANGKSIRSRVRSAFGLSSKK</sequence>
<protein>
    <submittedName>
        <fullName evidence="1">Uncharacterized protein</fullName>
    </submittedName>
</protein>
<comment type="caution">
    <text evidence="1">The sequence shown here is derived from an EMBL/GenBank/DDBJ whole genome shotgun (WGS) entry which is preliminary data.</text>
</comment>
<evidence type="ECO:0000313" key="2">
    <source>
        <dbReference type="Proteomes" id="UP001143856"/>
    </source>
</evidence>
<name>A0ACC1N2F9_9PEZI</name>
<reference evidence="1" key="1">
    <citation type="submission" date="2022-10" db="EMBL/GenBank/DDBJ databases">
        <title>Genome Sequence of Xylaria curta.</title>
        <authorList>
            <person name="Buettner E."/>
        </authorList>
    </citation>
    <scope>NUCLEOTIDE SEQUENCE</scope>
    <source>
        <strain evidence="1">Babe10</strain>
    </source>
</reference>
<organism evidence="1 2">
    <name type="scientific">Xylaria curta</name>
    <dbReference type="NCBI Taxonomy" id="42375"/>
    <lineage>
        <taxon>Eukaryota</taxon>
        <taxon>Fungi</taxon>
        <taxon>Dikarya</taxon>
        <taxon>Ascomycota</taxon>
        <taxon>Pezizomycotina</taxon>
        <taxon>Sordariomycetes</taxon>
        <taxon>Xylariomycetidae</taxon>
        <taxon>Xylariales</taxon>
        <taxon>Xylariaceae</taxon>
        <taxon>Xylaria</taxon>
    </lineage>
</organism>
<dbReference type="EMBL" id="JAPDGR010003049">
    <property type="protein sequence ID" value="KAJ2972968.1"/>
    <property type="molecule type" value="Genomic_DNA"/>
</dbReference>
<evidence type="ECO:0000313" key="1">
    <source>
        <dbReference type="EMBL" id="KAJ2972968.1"/>
    </source>
</evidence>
<accession>A0ACC1N2F9</accession>
<keyword evidence="2" id="KW-1185">Reference proteome</keyword>
<dbReference type="Proteomes" id="UP001143856">
    <property type="component" value="Unassembled WGS sequence"/>
</dbReference>
<proteinExistence type="predicted"/>